<evidence type="ECO:0000259" key="2">
    <source>
        <dbReference type="PROSITE" id="PS50206"/>
    </source>
</evidence>
<feature type="domain" description="Rhodanese" evidence="2">
    <location>
        <begin position="101"/>
        <end position="202"/>
    </location>
</feature>
<gene>
    <name evidence="3" type="ORF">JI435_059020</name>
</gene>
<dbReference type="Proteomes" id="UP000663193">
    <property type="component" value="Chromosome 19"/>
</dbReference>
<protein>
    <recommendedName>
        <fullName evidence="2">Rhodanese domain-containing protein</fullName>
    </recommendedName>
</protein>
<sequence>MAPKPSFPASLLRAYTSLISRRTSQLQFHASRLLGIGLQSQSQHVWRRHLEGVTSGLGGRLQAIPIPVQSQGFGQKRWHSTDFQRSKAYEFDDILAILETPSDSRLLIDVREPYEFEANSIPTAINLPIKSHPDALLLDEEEFQDQFGFAKPPLNKEIVFFCKAGVRSSAAAGIARQAGYENVGEYKGSYLDWERRGGPGTKSPPKPEGRGEPKLPVTETKPNGPGDSGEEDLGPQGAPPYPEGPNTKRQ</sequence>
<organism evidence="3 4">
    <name type="scientific">Phaeosphaeria nodorum (strain SN15 / ATCC MYA-4574 / FGSC 10173)</name>
    <name type="common">Glume blotch fungus</name>
    <name type="synonym">Parastagonospora nodorum</name>
    <dbReference type="NCBI Taxonomy" id="321614"/>
    <lineage>
        <taxon>Eukaryota</taxon>
        <taxon>Fungi</taxon>
        <taxon>Dikarya</taxon>
        <taxon>Ascomycota</taxon>
        <taxon>Pezizomycotina</taxon>
        <taxon>Dothideomycetes</taxon>
        <taxon>Pleosporomycetidae</taxon>
        <taxon>Pleosporales</taxon>
        <taxon>Pleosporineae</taxon>
        <taxon>Phaeosphaeriaceae</taxon>
        <taxon>Parastagonospora</taxon>
    </lineage>
</organism>
<dbReference type="OrthoDB" id="566238at2759"/>
<dbReference type="Gene3D" id="3.40.250.10">
    <property type="entry name" value="Rhodanese-like domain"/>
    <property type="match status" value="1"/>
</dbReference>
<proteinExistence type="predicted"/>
<dbReference type="CDD" id="cd01519">
    <property type="entry name" value="RHOD_HSP67B2"/>
    <property type="match status" value="1"/>
</dbReference>
<dbReference type="RefSeq" id="XP_001796296.1">
    <property type="nucleotide sequence ID" value="XM_001796244.1"/>
</dbReference>
<evidence type="ECO:0000313" key="4">
    <source>
        <dbReference type="Proteomes" id="UP000663193"/>
    </source>
</evidence>
<dbReference type="InterPro" id="IPR001763">
    <property type="entry name" value="Rhodanese-like_dom"/>
</dbReference>
<dbReference type="AlphaFoldDB" id="A0A7U2I9B6"/>
<accession>A0A7U2I9B6</accession>
<evidence type="ECO:0000313" key="3">
    <source>
        <dbReference type="EMBL" id="QRD05620.1"/>
    </source>
</evidence>
<dbReference type="PANTHER" id="PTHR44086:SF10">
    <property type="entry name" value="THIOSULFATE SULFURTRANSFERASE_RHODANESE-LIKE DOMAIN-CONTAINING PROTEIN 3"/>
    <property type="match status" value="1"/>
</dbReference>
<dbReference type="Pfam" id="PF00581">
    <property type="entry name" value="Rhodanese"/>
    <property type="match status" value="1"/>
</dbReference>
<dbReference type="VEuPathDB" id="FungiDB:JI435_059020"/>
<dbReference type="OMA" id="APRTISH"/>
<dbReference type="EMBL" id="CP069041">
    <property type="protein sequence ID" value="QRD05620.1"/>
    <property type="molecule type" value="Genomic_DNA"/>
</dbReference>
<dbReference type="SMART" id="SM00450">
    <property type="entry name" value="RHOD"/>
    <property type="match status" value="1"/>
</dbReference>
<dbReference type="PANTHER" id="PTHR44086">
    <property type="entry name" value="THIOSULFATE SULFURTRANSFERASE RDL2, MITOCHONDRIAL-RELATED"/>
    <property type="match status" value="1"/>
</dbReference>
<dbReference type="SUPFAM" id="SSF52821">
    <property type="entry name" value="Rhodanese/Cell cycle control phosphatase"/>
    <property type="match status" value="1"/>
</dbReference>
<evidence type="ECO:0000256" key="1">
    <source>
        <dbReference type="SAM" id="MobiDB-lite"/>
    </source>
</evidence>
<reference evidence="4" key="1">
    <citation type="journal article" date="2021" name="BMC Genomics">
        <title>Chromosome-level genome assembly and manually-curated proteome of model necrotroph Parastagonospora nodorum Sn15 reveals a genome-wide trove of candidate effector homologs, and redundancy of virulence-related functions within an accessory chromosome.</title>
        <authorList>
            <person name="Bertazzoni S."/>
            <person name="Jones D.A.B."/>
            <person name="Phan H.T."/>
            <person name="Tan K.-C."/>
            <person name="Hane J.K."/>
        </authorList>
    </citation>
    <scope>NUCLEOTIDE SEQUENCE [LARGE SCALE GENOMIC DNA]</scope>
    <source>
        <strain evidence="4">SN15 / ATCC MYA-4574 / FGSC 10173)</strain>
    </source>
</reference>
<dbReference type="KEGG" id="pno:SNOG_05902"/>
<dbReference type="InterPro" id="IPR036873">
    <property type="entry name" value="Rhodanese-like_dom_sf"/>
</dbReference>
<name>A0A7U2I9B6_PHANO</name>
<keyword evidence="4" id="KW-1185">Reference proteome</keyword>
<dbReference type="PROSITE" id="PS50206">
    <property type="entry name" value="RHODANESE_3"/>
    <property type="match status" value="1"/>
</dbReference>
<feature type="region of interest" description="Disordered" evidence="1">
    <location>
        <begin position="190"/>
        <end position="250"/>
    </location>
</feature>